<protein>
    <submittedName>
        <fullName evidence="1">Uncharacterized protein</fullName>
    </submittedName>
</protein>
<evidence type="ECO:0000313" key="1">
    <source>
        <dbReference type="EMBL" id="GFG91367.1"/>
    </source>
</evidence>
<name>A0A7I9YS41_MYCBU</name>
<keyword evidence="2" id="KW-1185">Reference proteome</keyword>
<gene>
    <name evidence="1" type="ORF">MBOU_34090</name>
</gene>
<evidence type="ECO:0000313" key="2">
    <source>
        <dbReference type="Proteomes" id="UP000465360"/>
    </source>
</evidence>
<reference evidence="1 2" key="1">
    <citation type="journal article" date="2019" name="Emerg. Microbes Infect.">
        <title>Comprehensive subspecies identification of 175 nontuberculous mycobacteria species based on 7547 genomic profiles.</title>
        <authorList>
            <person name="Matsumoto Y."/>
            <person name="Kinjo T."/>
            <person name="Motooka D."/>
            <person name="Nabeya D."/>
            <person name="Jung N."/>
            <person name="Uechi K."/>
            <person name="Horii T."/>
            <person name="Iida T."/>
            <person name="Fujita J."/>
            <person name="Nakamura S."/>
        </authorList>
    </citation>
    <scope>NUCLEOTIDE SEQUENCE [LARGE SCALE GENOMIC DNA]</scope>
    <source>
        <strain evidence="1 2">JCM 30725</strain>
    </source>
</reference>
<accession>A0A7I9YS41</accession>
<sequence length="56" mass="5813">MALVAVTLEGAGFVLPEKKPVGPDVPSAHCQITDHTWVVGRGDNGSLTSSVTTDYS</sequence>
<dbReference type="EMBL" id="BLKZ01000001">
    <property type="protein sequence ID" value="GFG91367.1"/>
    <property type="molecule type" value="Genomic_DNA"/>
</dbReference>
<organism evidence="1 2">
    <name type="scientific">Mycobacterium bourgelatii</name>
    <dbReference type="NCBI Taxonomy" id="1273442"/>
    <lineage>
        <taxon>Bacteria</taxon>
        <taxon>Bacillati</taxon>
        <taxon>Actinomycetota</taxon>
        <taxon>Actinomycetes</taxon>
        <taxon>Mycobacteriales</taxon>
        <taxon>Mycobacteriaceae</taxon>
        <taxon>Mycobacterium</taxon>
    </lineage>
</organism>
<comment type="caution">
    <text evidence="1">The sequence shown here is derived from an EMBL/GenBank/DDBJ whole genome shotgun (WGS) entry which is preliminary data.</text>
</comment>
<dbReference type="AlphaFoldDB" id="A0A7I9YS41"/>
<proteinExistence type="predicted"/>
<dbReference type="Proteomes" id="UP000465360">
    <property type="component" value="Unassembled WGS sequence"/>
</dbReference>